<dbReference type="EMBL" id="JAPDRN010000141">
    <property type="protein sequence ID" value="KAJ9618551.1"/>
    <property type="molecule type" value="Genomic_DNA"/>
</dbReference>
<accession>A0AA38XRL5</accession>
<dbReference type="EC" id="3.1.1.-" evidence="3"/>
<dbReference type="Gene3D" id="3.40.50.1820">
    <property type="entry name" value="alpha/beta hydrolase"/>
    <property type="match status" value="1"/>
</dbReference>
<dbReference type="PROSITE" id="PS00122">
    <property type="entry name" value="CARBOXYLESTERASE_B_1"/>
    <property type="match status" value="1"/>
</dbReference>
<reference evidence="5" key="1">
    <citation type="submission" date="2022-10" db="EMBL/GenBank/DDBJ databases">
        <title>Culturing micro-colonial fungi from biological soil crusts in the Mojave desert and describing Neophaeococcomyces mojavensis, and introducing the new genera and species Taxawa tesnikishii.</title>
        <authorList>
            <person name="Kurbessoian T."/>
            <person name="Stajich J.E."/>
        </authorList>
    </citation>
    <scope>NUCLEOTIDE SEQUENCE</scope>
    <source>
        <strain evidence="5">TK_35</strain>
    </source>
</reference>
<dbReference type="InterPro" id="IPR002018">
    <property type="entry name" value="CarbesteraseB"/>
</dbReference>
<organism evidence="5 6">
    <name type="scientific">Knufia peltigerae</name>
    <dbReference type="NCBI Taxonomy" id="1002370"/>
    <lineage>
        <taxon>Eukaryota</taxon>
        <taxon>Fungi</taxon>
        <taxon>Dikarya</taxon>
        <taxon>Ascomycota</taxon>
        <taxon>Pezizomycotina</taxon>
        <taxon>Eurotiomycetes</taxon>
        <taxon>Chaetothyriomycetidae</taxon>
        <taxon>Chaetothyriales</taxon>
        <taxon>Trichomeriaceae</taxon>
        <taxon>Knufia</taxon>
    </lineage>
</organism>
<dbReference type="SUPFAM" id="SSF53474">
    <property type="entry name" value="alpha/beta-Hydrolases"/>
    <property type="match status" value="1"/>
</dbReference>
<evidence type="ECO:0000313" key="5">
    <source>
        <dbReference type="EMBL" id="KAJ9618551.1"/>
    </source>
</evidence>
<keyword evidence="2 3" id="KW-0378">Hydrolase</keyword>
<comment type="caution">
    <text evidence="5">The sequence shown here is derived from an EMBL/GenBank/DDBJ whole genome shotgun (WGS) entry which is preliminary data.</text>
</comment>
<feature type="domain" description="Carboxylesterase type B" evidence="4">
    <location>
        <begin position="9"/>
        <end position="493"/>
    </location>
</feature>
<protein>
    <recommendedName>
        <fullName evidence="3">Carboxylic ester hydrolase</fullName>
        <ecNumber evidence="3">3.1.1.-</ecNumber>
    </recommendedName>
</protein>
<dbReference type="InterPro" id="IPR019819">
    <property type="entry name" value="Carboxylesterase_B_CS"/>
</dbReference>
<gene>
    <name evidence="5" type="ORF">H2204_013035</name>
</gene>
<comment type="similarity">
    <text evidence="1 3">Belongs to the type-B carboxylesterase/lipase family.</text>
</comment>
<sequence length="537" mass="57722">MLTPFQESGQLYNFSNIRYAQPPVGKLRFAAPVPPQGRNPNVQNGNSTPICPVAWPTWELISAGFVASFIEGNATSFNYTEAEQELQLYLAANGNSSYTPTPRETEDCLFLDVIVPKAVFDGAHGARRRRQNGGASVLVWIYGGGYVGGDKSSSNPSGLIKSSQANGDPGLIFVAMNYRLGALGWLSGPTFQSAGGVSNAGLYDQRLALEWVQKYIHLFGGDPSKVTVMGESAGGGSIEHQMTAYGGQRPVPFSRAVLQSPGFLPTTSQFVQENTTNLFLKYLNVSSIEEARNASSLAVMTANYNLITNAQYASYAVGPVVDGTFAPNLPGIAFLNGAYTKNLTVMAGHNTNEAPAFTPPFIGTDAELAGYLRTAFPTIATPVVDHIVHTLYPLSSYPAPIDRTMALINELLFQCNTDYVARAYGNRTYNYQFEVFPALHGYDVPYSFYNGQATNVSADMVAPVARAMQSYLVNFAMTGDPNGPGLPYFPVQGNNATEMGLNAILLSATAGATPDVMVQRDPTVGARCAWLQKALYS</sequence>
<dbReference type="InterPro" id="IPR050309">
    <property type="entry name" value="Type-B_Carboxylest/Lipase"/>
</dbReference>
<evidence type="ECO:0000313" key="6">
    <source>
        <dbReference type="Proteomes" id="UP001172681"/>
    </source>
</evidence>
<dbReference type="PROSITE" id="PS00941">
    <property type="entry name" value="CARBOXYLESTERASE_B_2"/>
    <property type="match status" value="1"/>
</dbReference>
<name>A0AA38XRL5_9EURO</name>
<dbReference type="PANTHER" id="PTHR11559">
    <property type="entry name" value="CARBOXYLESTERASE"/>
    <property type="match status" value="1"/>
</dbReference>
<dbReference type="InterPro" id="IPR019826">
    <property type="entry name" value="Carboxylesterase_B_AS"/>
</dbReference>
<evidence type="ECO:0000256" key="2">
    <source>
        <dbReference type="ARBA" id="ARBA00022801"/>
    </source>
</evidence>
<dbReference type="InterPro" id="IPR029058">
    <property type="entry name" value="AB_hydrolase_fold"/>
</dbReference>
<dbReference type="Pfam" id="PF00135">
    <property type="entry name" value="COesterase"/>
    <property type="match status" value="1"/>
</dbReference>
<dbReference type="GO" id="GO:0016787">
    <property type="term" value="F:hydrolase activity"/>
    <property type="evidence" value="ECO:0007669"/>
    <property type="project" value="UniProtKB-KW"/>
</dbReference>
<evidence type="ECO:0000256" key="1">
    <source>
        <dbReference type="ARBA" id="ARBA00005964"/>
    </source>
</evidence>
<evidence type="ECO:0000259" key="4">
    <source>
        <dbReference type="Pfam" id="PF00135"/>
    </source>
</evidence>
<dbReference type="Proteomes" id="UP001172681">
    <property type="component" value="Unassembled WGS sequence"/>
</dbReference>
<dbReference type="AlphaFoldDB" id="A0AA38XRL5"/>
<evidence type="ECO:0000256" key="3">
    <source>
        <dbReference type="RuleBase" id="RU361235"/>
    </source>
</evidence>
<keyword evidence="6" id="KW-1185">Reference proteome</keyword>
<proteinExistence type="inferred from homology"/>